<feature type="compositionally biased region" description="Basic and acidic residues" evidence="4">
    <location>
        <begin position="291"/>
        <end position="321"/>
    </location>
</feature>
<feature type="region of interest" description="Disordered" evidence="4">
    <location>
        <begin position="1481"/>
        <end position="1552"/>
    </location>
</feature>
<feature type="compositionally biased region" description="Basic and acidic residues" evidence="4">
    <location>
        <begin position="1528"/>
        <end position="1552"/>
    </location>
</feature>
<feature type="compositionally biased region" description="Acidic residues" evidence="4">
    <location>
        <begin position="23"/>
        <end position="34"/>
    </location>
</feature>
<keyword evidence="1" id="KW-0677">Repeat</keyword>
<feature type="region of interest" description="Disordered" evidence="4">
    <location>
        <begin position="737"/>
        <end position="813"/>
    </location>
</feature>
<evidence type="ECO:0000313" key="6">
    <source>
        <dbReference type="EMBL" id="CAD2213908.1"/>
    </source>
</evidence>
<reference evidence="6 7" key="1">
    <citation type="submission" date="2020-08" db="EMBL/GenBank/DDBJ databases">
        <authorList>
            <person name="Newling K."/>
            <person name="Davey J."/>
            <person name="Forrester S."/>
        </authorList>
    </citation>
    <scope>NUCLEOTIDE SEQUENCE [LARGE SCALE GENOMIC DNA]</scope>
    <source>
        <strain evidence="7">Crithidia deanei Carvalho (ATCC PRA-265)</strain>
    </source>
</reference>
<gene>
    <name evidence="6" type="ORF">ADEAN_000135200</name>
</gene>
<feature type="compositionally biased region" description="Basic and acidic residues" evidence="4">
    <location>
        <begin position="1774"/>
        <end position="1796"/>
    </location>
</feature>
<feature type="domain" description="RRM" evidence="5">
    <location>
        <begin position="1559"/>
        <end position="1639"/>
    </location>
</feature>
<accession>A0A7G2C279</accession>
<dbReference type="GO" id="GO:0003723">
    <property type="term" value="F:RNA binding"/>
    <property type="evidence" value="ECO:0007669"/>
    <property type="project" value="UniProtKB-UniRule"/>
</dbReference>
<dbReference type="VEuPathDB" id="TriTrypDB:ADEAN_000135200"/>
<feature type="region of interest" description="Disordered" evidence="4">
    <location>
        <begin position="1725"/>
        <end position="1796"/>
    </location>
</feature>
<feature type="compositionally biased region" description="Basic and acidic residues" evidence="4">
    <location>
        <begin position="1034"/>
        <end position="1056"/>
    </location>
</feature>
<organism evidence="6 7">
    <name type="scientific">Angomonas deanei</name>
    <dbReference type="NCBI Taxonomy" id="59799"/>
    <lineage>
        <taxon>Eukaryota</taxon>
        <taxon>Discoba</taxon>
        <taxon>Euglenozoa</taxon>
        <taxon>Kinetoplastea</taxon>
        <taxon>Metakinetoplastina</taxon>
        <taxon>Trypanosomatida</taxon>
        <taxon>Trypanosomatidae</taxon>
        <taxon>Strigomonadinae</taxon>
        <taxon>Angomonas</taxon>
    </lineage>
</organism>
<keyword evidence="2 3" id="KW-0694">RNA-binding</keyword>
<feature type="region of interest" description="Disordered" evidence="4">
    <location>
        <begin position="255"/>
        <end position="323"/>
    </location>
</feature>
<dbReference type="InterPro" id="IPR000504">
    <property type="entry name" value="RRM_dom"/>
</dbReference>
<sequence length="1976" mass="219941">MEDSPPDLQLEDVVFHCEDELFEGEEEGVTDTEETAGGALTVPSAGEGPAHTVERGSAHHSELASHQSELPDHPVDPSILKRMVTMRGISLDSSLYHYRQYLDQFGTVLRVRLHVTEVVKQALWEEKRNGLMNVKEDSRVCFSFVEYADPESAARCVLATDGIFNRFDGSPPSQPSALCETMICTFSEKAITNTIPRDALFERINVRRHGKEVMTDSGEPVSYVKVFRECLFGTVCHGFKLKHLITNKIARPPSTCGYNRPRLQNSTPGSVVREEEDTEETAGGAVTVPSADEKSAHTVERGSAHHSELASHHSELPDHPVEPSALKRTVSMRGISLDSSLYHYRQYLDQFGTVLRIRFCVTEVVKRALWEEKNELMNVKEDSRVCFSFVEYADPESAARCVRYANGISNRFDGSPPSRPSALCEKVKCNLAQKPITTTISRDALFERINVRRHGKEVMTASGEPLTHVNVLRECLFGTDDDGFKLKHVITNEIPPPPSTCGYNRPRLQNSTPGTVVREEGVTDAKERTGGAVTVPSAVEKPAHIVERGSAHYSELASHQSEQSDHPVNPSILKRTVSMRDICIDSSLYHYRQYLDQFGTVLRIRLCVPEGLKRALWEEKNELMNVKEDSRVCFSFVEYADPESAARCVLATDGIFNRFDGSPPSQPSALCEKVKCNLAQKPITTTISRDALFERINVRRHGKEVMTDSGEPLTHVKVFRECLFGTDDDGFKLKHVITNEIPPPPSIRGHNQPRLQNSTPGTVVPEEDDTEETAGGTLTVPSADEKSAHTVERGSAHHSELASHQSELSDHPVEPSALKRTVFLRGICIDSSLYHFRQYLDQFGTVLRVRVHVPEGLEMALWEEKRDGLIKGKEDSRVCFSFVEYADPESAARCVLATDGIFNRFDGSPPSQPSALCEKVTCTFSKNPITNTTHRDALFGRINVSRRGEEVMTASGEPLTHVKVFRECRFGTVDHGFKLKHYITSEVAPPSTCGYNRPRLQNSTPGSVVREEDDTDETAGGTLTVPSAVGEPAHTVERGSAHHSELASHQSELSDHPVEPSALKRTVFLQGISLDSSLYHYRQYLDQFGKVLRVRVCVPEGLEMALWEEKRNGLMNVTEDSRVWFSFVEYADPESAARCVLATDGIFNRFDGSPPSHPSALCEKMICTFSKKPITTTSPRDALFERINVRRHGKEVMTDSGEPLTYVKVLRECLFGADDDGFNLKHFITNKMTPPPSTCGYNRPRLQNSTPGSVVPEEDDTEETAGGTLTVPLAVEEPAYTVERGSAHHSELASHQSELLDHPVESSALKRTVNMQGISLDSSQYHYRQYLDQFGTVLRVRVRVPEGLERALCEEKRKGLANAKEDSRVCFSFVEYADPESAARCVRDANGISNRFDGSPPSRPSALCEKVSCTFSRKLIKTTTHVDALFERINVSRHGKEVMTASGEPLTYVKVLRECRFGTGDRGFMLKHVITSIVVPPPSTREHNRPRLQNSTPGTVVREEGVTDTKETADGTLTVPSAVGEPAHTVERGSAHHSELASHQSELPDHPVDPSALKRTVFLQGIFLDSSLYHYRQYLDQFGKVLRVRVLVREGVRNALWEEKRNGQMNIKEDSRVCFSFVEYADPESAARCVRDANGISNRFDGSPPSRPSALCEKVKCNLALTPIPTTSPRDALFERINVSRHGKEVMTASGEPLSYVKVLRECLFGADDDGFSLKHYITSEVVPPPSTRGHNRPRLQNSTPGTVVPEEEGETDTEETAGGTLTVPSAVEEPAHTVERGSAHHSELASHQSELLDHPVESSALKRMVFLGDICLDSSQYHYRQYLDQFGTVLRVRVLVSEGVRNALWEEKRNGLMNIKEDSRVCYSFVEYADPESAARCVLATDGISNRFDGSPPSRPSALCEKVTCTFCKKPIKSITHVDALFERINVRRHGKEVMTASGEPLTYVKVLRECLFGTDDRGFKLKHFITSKCT</sequence>
<dbReference type="CDD" id="cd00590">
    <property type="entry name" value="RRM_SF"/>
    <property type="match status" value="8"/>
</dbReference>
<keyword evidence="7" id="KW-1185">Reference proteome</keyword>
<evidence type="ECO:0000313" key="7">
    <source>
        <dbReference type="Proteomes" id="UP000515908"/>
    </source>
</evidence>
<dbReference type="Proteomes" id="UP000515908">
    <property type="component" value="Chromosome 02"/>
</dbReference>
<feature type="region of interest" description="Disordered" evidence="4">
    <location>
        <begin position="991"/>
        <end position="1056"/>
    </location>
</feature>
<feature type="compositionally biased region" description="Basic and acidic residues" evidence="4">
    <location>
        <begin position="52"/>
        <end position="75"/>
    </location>
</feature>
<evidence type="ECO:0000256" key="3">
    <source>
        <dbReference type="PROSITE-ProRule" id="PRU00176"/>
    </source>
</evidence>
<evidence type="ECO:0000256" key="2">
    <source>
        <dbReference type="ARBA" id="ARBA00022884"/>
    </source>
</evidence>
<protein>
    <recommendedName>
        <fullName evidence="5">RRM domain-containing protein</fullName>
    </recommendedName>
</protein>
<feature type="compositionally biased region" description="Basic and acidic residues" evidence="4">
    <location>
        <begin position="1501"/>
        <end position="1513"/>
    </location>
</feature>
<dbReference type="PROSITE" id="PS50102">
    <property type="entry name" value="RRM"/>
    <property type="match status" value="3"/>
</dbReference>
<dbReference type="SUPFAM" id="SSF54928">
    <property type="entry name" value="RNA-binding domain, RBD"/>
    <property type="match status" value="7"/>
</dbReference>
<dbReference type="InterPro" id="IPR035979">
    <property type="entry name" value="RBD_domain_sf"/>
</dbReference>
<name>A0A7G2C279_9TRYP</name>
<dbReference type="Gene3D" id="3.30.70.330">
    <property type="match status" value="6"/>
</dbReference>
<feature type="region of interest" description="Disordered" evidence="4">
    <location>
        <begin position="23"/>
        <end position="76"/>
    </location>
</feature>
<feature type="compositionally biased region" description="Acidic residues" evidence="4">
    <location>
        <begin position="1750"/>
        <end position="1760"/>
    </location>
</feature>
<feature type="compositionally biased region" description="Basic and acidic residues" evidence="4">
    <location>
        <begin position="783"/>
        <end position="813"/>
    </location>
</feature>
<evidence type="ECO:0000256" key="4">
    <source>
        <dbReference type="SAM" id="MobiDB-lite"/>
    </source>
</evidence>
<dbReference type="PANTHER" id="PTHR24012">
    <property type="entry name" value="RNA BINDING PROTEIN"/>
    <property type="match status" value="1"/>
</dbReference>
<evidence type="ECO:0000259" key="5">
    <source>
        <dbReference type="PROSITE" id="PS50102"/>
    </source>
</evidence>
<feature type="domain" description="RRM" evidence="5">
    <location>
        <begin position="1808"/>
        <end position="1888"/>
    </location>
</feature>
<evidence type="ECO:0000256" key="1">
    <source>
        <dbReference type="ARBA" id="ARBA00022737"/>
    </source>
</evidence>
<dbReference type="EMBL" id="LR877146">
    <property type="protein sequence ID" value="CAD2213908.1"/>
    <property type="molecule type" value="Genomic_DNA"/>
</dbReference>
<feature type="domain" description="RRM" evidence="5">
    <location>
        <begin position="1065"/>
        <end position="1145"/>
    </location>
</feature>
<proteinExistence type="predicted"/>
<feature type="region of interest" description="Disordered" evidence="4">
    <location>
        <begin position="1234"/>
        <end position="1267"/>
    </location>
</feature>
<dbReference type="InterPro" id="IPR012677">
    <property type="entry name" value="Nucleotide-bd_a/b_plait_sf"/>
</dbReference>